<evidence type="ECO:0000313" key="1">
    <source>
        <dbReference type="EMBL" id="CAG8760958.1"/>
    </source>
</evidence>
<protein>
    <submittedName>
        <fullName evidence="1">6253_t:CDS:1</fullName>
    </submittedName>
</protein>
<keyword evidence="2" id="KW-1185">Reference proteome</keyword>
<proteinExistence type="predicted"/>
<organism evidence="1 2">
    <name type="scientific">Acaulospora colombiana</name>
    <dbReference type="NCBI Taxonomy" id="27376"/>
    <lineage>
        <taxon>Eukaryota</taxon>
        <taxon>Fungi</taxon>
        <taxon>Fungi incertae sedis</taxon>
        <taxon>Mucoromycota</taxon>
        <taxon>Glomeromycotina</taxon>
        <taxon>Glomeromycetes</taxon>
        <taxon>Diversisporales</taxon>
        <taxon>Acaulosporaceae</taxon>
        <taxon>Acaulospora</taxon>
    </lineage>
</organism>
<feature type="non-terminal residue" evidence="1">
    <location>
        <position position="1"/>
    </location>
</feature>
<accession>A0ACA9QQM1</accession>
<comment type="caution">
    <text evidence="1">The sequence shown here is derived from an EMBL/GenBank/DDBJ whole genome shotgun (WGS) entry which is preliminary data.</text>
</comment>
<name>A0ACA9QQM1_9GLOM</name>
<reference evidence="1" key="1">
    <citation type="submission" date="2021-06" db="EMBL/GenBank/DDBJ databases">
        <authorList>
            <person name="Kallberg Y."/>
            <person name="Tangrot J."/>
            <person name="Rosling A."/>
        </authorList>
    </citation>
    <scope>NUCLEOTIDE SEQUENCE</scope>
    <source>
        <strain evidence="1">CL356</strain>
    </source>
</reference>
<feature type="non-terminal residue" evidence="1">
    <location>
        <position position="81"/>
    </location>
</feature>
<evidence type="ECO:0000313" key="2">
    <source>
        <dbReference type="Proteomes" id="UP000789525"/>
    </source>
</evidence>
<dbReference type="Proteomes" id="UP000789525">
    <property type="component" value="Unassembled WGS sequence"/>
</dbReference>
<dbReference type="EMBL" id="CAJVPT010058827">
    <property type="protein sequence ID" value="CAG8760958.1"/>
    <property type="molecule type" value="Genomic_DNA"/>
</dbReference>
<gene>
    <name evidence="1" type="ORF">ACOLOM_LOCUS13192</name>
</gene>
<sequence length="81" mass="8942">HHPVHIAHQVKHSNTRTLVAMGRAKQTARKSAAKMGKAKMNAKKALIMRQTGGVPPTEGADPQRDRVWDRRLRSGTSKPTP</sequence>